<proteinExistence type="predicted"/>
<comment type="caution">
    <text evidence="1">The sequence shown here is derived from an EMBL/GenBank/DDBJ whole genome shotgun (WGS) entry which is preliminary data.</text>
</comment>
<evidence type="ECO:0000313" key="2">
    <source>
        <dbReference type="Proteomes" id="UP000798662"/>
    </source>
</evidence>
<evidence type="ECO:0000313" key="1">
    <source>
        <dbReference type="EMBL" id="KAK1858445.1"/>
    </source>
</evidence>
<organism evidence="1 2">
    <name type="scientific">Pyropia yezoensis</name>
    <name type="common">Susabi-nori</name>
    <name type="synonym">Porphyra yezoensis</name>
    <dbReference type="NCBI Taxonomy" id="2788"/>
    <lineage>
        <taxon>Eukaryota</taxon>
        <taxon>Rhodophyta</taxon>
        <taxon>Bangiophyceae</taxon>
        <taxon>Bangiales</taxon>
        <taxon>Bangiaceae</taxon>
        <taxon>Pyropia</taxon>
    </lineage>
</organism>
<sequence length="532" mass="53438">MSGAAIVGADSAPAPTGRMNCVNPATGETYATVPLTPPASVAGVRAALAEAQPAWAARSVADRIRAVSAFVDGVIDRAEALAAAVSVATGKPAYAAVDEVIGLVASARAMAAAAPEWLADDTSRTCSLMAAGRPTVVRRVPLGIVAMLTPYNFPLTLALGNVLPALIAGNCVMLKVSEVVPGVGLLIEGLLSELADGVLAPLVRVLHGGGDVGAAMVDAARGSPDHVLFIGSVSVGRKVAAAAGAGGVGCTLELGGKDCAIVCADADVPSAVQAVATGAFYHAGQCCIGVERAYVVDTAYDAFVEAMVKHVQQKVTYGYTPATSGGDGDDGQEDAKKADVTYGCATARSQLRTIQAHVDAAVAAGAKVLTGGQADGIFYPPTVLAMPEGSATAASAHPVLCEETFGPVLPIVRVPSAEAAVAAANDTSFGLGGYIFTGDAAPGGAGDRLARQLQTGGVVLNDVFLQAFHTGVPFGGTRSSGRGRIGGREGLLGFTTTQTIVLCAAGGAPDWEFRDSSAKLGMLREVFGRPRA</sequence>
<gene>
    <name evidence="1" type="ORF">I4F81_001050</name>
</gene>
<dbReference type="Proteomes" id="UP000798662">
    <property type="component" value="Chromosome 1"/>
</dbReference>
<reference evidence="1" key="1">
    <citation type="submission" date="2019-11" db="EMBL/GenBank/DDBJ databases">
        <title>Nori genome reveals adaptations in red seaweeds to the harsh intertidal environment.</title>
        <authorList>
            <person name="Wang D."/>
            <person name="Mao Y."/>
        </authorList>
    </citation>
    <scope>NUCLEOTIDE SEQUENCE</scope>
    <source>
        <tissue evidence="1">Gametophyte</tissue>
    </source>
</reference>
<name>A0ACC3BKI2_PYRYE</name>
<protein>
    <submittedName>
        <fullName evidence="1">Uncharacterized protein</fullName>
    </submittedName>
</protein>
<keyword evidence="2" id="KW-1185">Reference proteome</keyword>
<dbReference type="EMBL" id="CM020618">
    <property type="protein sequence ID" value="KAK1858445.1"/>
    <property type="molecule type" value="Genomic_DNA"/>
</dbReference>
<accession>A0ACC3BKI2</accession>